<evidence type="ECO:0000313" key="1">
    <source>
        <dbReference type="EMBL" id="QFG73690.1"/>
    </source>
</evidence>
<name>A0A5J6VID9_9VIRU</name>
<protein>
    <submittedName>
        <fullName evidence="1">Uncharacterized protein</fullName>
    </submittedName>
</protein>
<reference evidence="1" key="1">
    <citation type="journal article" date="2019" name="Philos. Trans. R. Soc. Lond., B, Biol. Sci.">
        <title>Targeted metagenomic recovery of four divergent viruses reveals shared and distinctive characteristics of giant viruses of marine eukaryotes.</title>
        <authorList>
            <person name="Needham D.M."/>
            <person name="Poirier C."/>
            <person name="Hehenberger E."/>
            <person name="Jimenez V."/>
            <person name="Swalwell J.E."/>
            <person name="Santoro A.E."/>
            <person name="Worden A.Z."/>
        </authorList>
    </citation>
    <scope>NUCLEOTIDE SEQUENCE</scope>
    <source>
        <strain evidence="1">OPacV-662</strain>
    </source>
</reference>
<accession>A0A5J6VID9</accession>
<organism evidence="1">
    <name type="scientific">Megaviridae environmental sample</name>
    <dbReference type="NCBI Taxonomy" id="1737588"/>
    <lineage>
        <taxon>Viruses</taxon>
        <taxon>Varidnaviria</taxon>
        <taxon>Bamfordvirae</taxon>
        <taxon>Nucleocytoviricota</taxon>
        <taxon>Megaviricetes</taxon>
        <taxon>Imitervirales</taxon>
        <taxon>Mimiviridae</taxon>
        <taxon>environmental samples</taxon>
    </lineage>
</organism>
<dbReference type="EMBL" id="MN448266">
    <property type="protein sequence ID" value="QFG73690.1"/>
    <property type="molecule type" value="Genomic_DNA"/>
</dbReference>
<sequence>MSVTLRTKLDNMQLIIDNPELPWDWWILSFKLSNLYYVIDNPDLSWNWRVLSSNPNIDMQVIVDNPNLPWDWIGLSSNPNLCSHYIIDYPHLPWDEKELANNPFHGNIILQIQAWVRRILMRRLCRHQCRLIMIYKNKFTTGKRNLIIKFVLQYHL</sequence>
<proteinExistence type="predicted"/>